<evidence type="ECO:0000259" key="2">
    <source>
        <dbReference type="PROSITE" id="PS50196"/>
    </source>
</evidence>
<accession>A0A7S0GRA6</accession>
<proteinExistence type="predicted"/>
<dbReference type="PANTHER" id="PTHR23138">
    <property type="entry name" value="RAN BINDING PROTEIN"/>
    <property type="match status" value="1"/>
</dbReference>
<evidence type="ECO:0000313" key="3">
    <source>
        <dbReference type="EMBL" id="CAD8435549.1"/>
    </source>
</evidence>
<dbReference type="InterPro" id="IPR045255">
    <property type="entry name" value="RanBP1-like"/>
</dbReference>
<feature type="compositionally biased region" description="Acidic residues" evidence="1">
    <location>
        <begin position="120"/>
        <end position="174"/>
    </location>
</feature>
<dbReference type="Pfam" id="PF00638">
    <property type="entry name" value="Ran_BP1"/>
    <property type="match status" value="1"/>
</dbReference>
<dbReference type="SUPFAM" id="SSF50729">
    <property type="entry name" value="PH domain-like"/>
    <property type="match status" value="1"/>
</dbReference>
<dbReference type="GO" id="GO:0005096">
    <property type="term" value="F:GTPase activator activity"/>
    <property type="evidence" value="ECO:0007669"/>
    <property type="project" value="TreeGrafter"/>
</dbReference>
<dbReference type="EMBL" id="HBEM01005130">
    <property type="protein sequence ID" value="CAD8435549.1"/>
    <property type="molecule type" value="Transcribed_RNA"/>
</dbReference>
<dbReference type="InterPro" id="IPR000156">
    <property type="entry name" value="Ran_bind_dom"/>
</dbReference>
<protein>
    <recommendedName>
        <fullName evidence="2">RanBD1 domain-containing protein</fullName>
    </recommendedName>
</protein>
<dbReference type="PROSITE" id="PS50196">
    <property type="entry name" value="RANBD1"/>
    <property type="match status" value="1"/>
</dbReference>
<organism evidence="3">
    <name type="scientific">Amorphochlora amoebiformis</name>
    <dbReference type="NCBI Taxonomy" id="1561963"/>
    <lineage>
        <taxon>Eukaryota</taxon>
        <taxon>Sar</taxon>
        <taxon>Rhizaria</taxon>
        <taxon>Cercozoa</taxon>
        <taxon>Chlorarachniophyceae</taxon>
        <taxon>Amorphochlora</taxon>
    </lineage>
</organism>
<dbReference type="InterPro" id="IPR011993">
    <property type="entry name" value="PH-like_dom_sf"/>
</dbReference>
<dbReference type="GO" id="GO:0005737">
    <property type="term" value="C:cytoplasm"/>
    <property type="evidence" value="ECO:0007669"/>
    <property type="project" value="TreeGrafter"/>
</dbReference>
<sequence>MTNGTDWKQRAVGPARMLKHKENGKIRLVVRDSKIMKVRANHFILPGTLIVPHKFCKTAYVYSTLDYAEDCEKPETEIFCFRFLDEEIAEGFLGNFTSAAKKNEEAFNLELEQEAANAEAEGDEVVPTGPEDDYGDDADEDEEDDEEEYEEVPPGDDKEFDDEEQAGDGDEEGPEVPGLKEEGEEGEEVEGDDAGDEGEEGEESKAVEALGEALEGVSVTTGMQDEARE</sequence>
<dbReference type="PANTHER" id="PTHR23138:SF87">
    <property type="entry name" value="E3 SUMO-PROTEIN LIGASE RANBP2"/>
    <property type="match status" value="1"/>
</dbReference>
<feature type="region of interest" description="Disordered" evidence="1">
    <location>
        <begin position="115"/>
        <end position="229"/>
    </location>
</feature>
<evidence type="ECO:0000256" key="1">
    <source>
        <dbReference type="SAM" id="MobiDB-lite"/>
    </source>
</evidence>
<dbReference type="AlphaFoldDB" id="A0A7S0GRA6"/>
<gene>
    <name evidence="3" type="ORF">LAMO00422_LOCUS3603</name>
</gene>
<feature type="compositionally biased region" description="Acidic residues" evidence="1">
    <location>
        <begin position="182"/>
        <end position="202"/>
    </location>
</feature>
<feature type="domain" description="RanBD1" evidence="2">
    <location>
        <begin position="1"/>
        <end position="105"/>
    </location>
</feature>
<dbReference type="Gene3D" id="2.30.29.30">
    <property type="entry name" value="Pleckstrin-homology domain (PH domain)/Phosphotyrosine-binding domain (PTB)"/>
    <property type="match status" value="1"/>
</dbReference>
<name>A0A7S0GRA6_9EUKA</name>
<dbReference type="SMART" id="SM00160">
    <property type="entry name" value="RanBD"/>
    <property type="match status" value="1"/>
</dbReference>
<dbReference type="GO" id="GO:0005643">
    <property type="term" value="C:nuclear pore"/>
    <property type="evidence" value="ECO:0007669"/>
    <property type="project" value="TreeGrafter"/>
</dbReference>
<reference evidence="3" key="1">
    <citation type="submission" date="2021-01" db="EMBL/GenBank/DDBJ databases">
        <authorList>
            <person name="Corre E."/>
            <person name="Pelletier E."/>
            <person name="Niang G."/>
            <person name="Scheremetjew M."/>
            <person name="Finn R."/>
            <person name="Kale V."/>
            <person name="Holt S."/>
            <person name="Cochrane G."/>
            <person name="Meng A."/>
            <person name="Brown T."/>
            <person name="Cohen L."/>
        </authorList>
    </citation>
    <scope>NUCLEOTIDE SEQUENCE</scope>
    <source>
        <strain evidence="3">CCMP2058</strain>
    </source>
</reference>